<sequence length="88" mass="9878">MTGSANSQTSKSGQAIAVFDAECVLCSANAQFILDHDRRKRFLLASIQGEYGRALYRRYNLDPDNPETLVVVTDGRLYRNSDAVLFIY</sequence>
<dbReference type="GO" id="GO:0015035">
    <property type="term" value="F:protein-disulfide reductase activity"/>
    <property type="evidence" value="ECO:0007669"/>
    <property type="project" value="InterPro"/>
</dbReference>
<evidence type="ECO:0008006" key="2">
    <source>
        <dbReference type="Google" id="ProtNLM"/>
    </source>
</evidence>
<name>A0A3B0SKA6_9ZZZZ</name>
<dbReference type="AlphaFoldDB" id="A0A3B0SKA6"/>
<dbReference type="InterPro" id="IPR052927">
    <property type="entry name" value="DCC_oxidoreductase"/>
</dbReference>
<gene>
    <name evidence="1" type="ORF">MNBD_ALPHA04-1202</name>
</gene>
<evidence type="ECO:0000313" key="1">
    <source>
        <dbReference type="EMBL" id="VAV95335.1"/>
    </source>
</evidence>
<feature type="non-terminal residue" evidence="1">
    <location>
        <position position="88"/>
    </location>
</feature>
<proteinExistence type="predicted"/>
<dbReference type="EMBL" id="UOEF01000205">
    <property type="protein sequence ID" value="VAV95335.1"/>
    <property type="molecule type" value="Genomic_DNA"/>
</dbReference>
<dbReference type="Pfam" id="PF04134">
    <property type="entry name" value="DCC1-like"/>
    <property type="match status" value="1"/>
</dbReference>
<dbReference type="PANTHER" id="PTHR33639">
    <property type="entry name" value="THIOL-DISULFIDE OXIDOREDUCTASE DCC"/>
    <property type="match status" value="1"/>
</dbReference>
<reference evidence="1" key="1">
    <citation type="submission" date="2018-06" db="EMBL/GenBank/DDBJ databases">
        <authorList>
            <person name="Zhirakovskaya E."/>
        </authorList>
    </citation>
    <scope>NUCLEOTIDE SEQUENCE</scope>
</reference>
<organism evidence="1">
    <name type="scientific">hydrothermal vent metagenome</name>
    <dbReference type="NCBI Taxonomy" id="652676"/>
    <lineage>
        <taxon>unclassified sequences</taxon>
        <taxon>metagenomes</taxon>
        <taxon>ecological metagenomes</taxon>
    </lineage>
</organism>
<protein>
    <recommendedName>
        <fullName evidence="2">DUF393 domain-containing protein</fullName>
    </recommendedName>
</protein>
<dbReference type="InterPro" id="IPR007263">
    <property type="entry name" value="DCC1-like"/>
</dbReference>
<dbReference type="PANTHER" id="PTHR33639:SF2">
    <property type="entry name" value="DUF393 DOMAIN-CONTAINING PROTEIN"/>
    <property type="match status" value="1"/>
</dbReference>
<accession>A0A3B0SKA6</accession>